<evidence type="ECO:0008006" key="4">
    <source>
        <dbReference type="Google" id="ProtNLM"/>
    </source>
</evidence>
<proteinExistence type="predicted"/>
<reference evidence="3" key="1">
    <citation type="submission" date="2018-09" db="EMBL/GenBank/DDBJ databases">
        <authorList>
            <person name="Livingstone P.G."/>
            <person name="Whitworth D.E."/>
        </authorList>
    </citation>
    <scope>NUCLEOTIDE SEQUENCE [LARGE SCALE GENOMIC DNA]</scope>
    <source>
        <strain evidence="3">CA043D</strain>
    </source>
</reference>
<feature type="region of interest" description="Disordered" evidence="1">
    <location>
        <begin position="33"/>
        <end position="64"/>
    </location>
</feature>
<dbReference type="Proteomes" id="UP000268313">
    <property type="component" value="Unassembled WGS sequence"/>
</dbReference>
<keyword evidence="3" id="KW-1185">Reference proteome</keyword>
<accession>A0A3A8KLF4</accession>
<gene>
    <name evidence="2" type="ORF">D7X32_09250</name>
</gene>
<evidence type="ECO:0000313" key="2">
    <source>
        <dbReference type="EMBL" id="RKH05091.1"/>
    </source>
</evidence>
<feature type="compositionally biased region" description="Low complexity" evidence="1">
    <location>
        <begin position="33"/>
        <end position="57"/>
    </location>
</feature>
<dbReference type="EMBL" id="RAWE01000022">
    <property type="protein sequence ID" value="RKH05091.1"/>
    <property type="molecule type" value="Genomic_DNA"/>
</dbReference>
<sequence length="122" mass="13383">MLRGIVFVFKTGIAWEDLPAEVFRVRGITCYSRRSCAGGSPSGRSGPRPRGSAASSSGSGGLRQRAMPFHRASIWARPHGSRLVGTSPSDLRRWGSMGIPMLPLDRRQYRRSPRSSEVRNGV</sequence>
<protein>
    <recommendedName>
        <fullName evidence="4">Transposase</fullName>
    </recommendedName>
</protein>
<evidence type="ECO:0000313" key="3">
    <source>
        <dbReference type="Proteomes" id="UP000268313"/>
    </source>
</evidence>
<dbReference type="AlphaFoldDB" id="A0A3A8KLF4"/>
<comment type="caution">
    <text evidence="2">The sequence shown here is derived from an EMBL/GenBank/DDBJ whole genome shotgun (WGS) entry which is preliminary data.</text>
</comment>
<name>A0A3A8KLF4_9BACT</name>
<organism evidence="2 3">
    <name type="scientific">Corallococcus carmarthensis</name>
    <dbReference type="NCBI Taxonomy" id="2316728"/>
    <lineage>
        <taxon>Bacteria</taxon>
        <taxon>Pseudomonadati</taxon>
        <taxon>Myxococcota</taxon>
        <taxon>Myxococcia</taxon>
        <taxon>Myxococcales</taxon>
        <taxon>Cystobacterineae</taxon>
        <taxon>Myxococcaceae</taxon>
        <taxon>Corallococcus</taxon>
    </lineage>
</organism>
<evidence type="ECO:0000256" key="1">
    <source>
        <dbReference type="SAM" id="MobiDB-lite"/>
    </source>
</evidence>